<reference evidence="7" key="2">
    <citation type="submission" date="2016-05" db="EMBL/GenBank/DDBJ databases">
        <authorList>
            <person name="Lavstsen T."/>
            <person name="Jespersen J.S."/>
        </authorList>
    </citation>
    <scope>NUCLEOTIDE SEQUENCE [LARGE SCALE GENOMIC DNA]</scope>
    <source>
        <strain evidence="7">U25</strain>
    </source>
</reference>
<dbReference type="GeneID" id="24816899"/>
<keyword evidence="9" id="KW-1185">Reference proteome</keyword>
<comment type="catalytic activity">
    <reaction evidence="4">
        <text>ATP + H2O = ADP + phosphate + H(+)</text>
        <dbReference type="Rhea" id="RHEA:13065"/>
        <dbReference type="ChEBI" id="CHEBI:15377"/>
        <dbReference type="ChEBI" id="CHEBI:15378"/>
        <dbReference type="ChEBI" id="CHEBI:30616"/>
        <dbReference type="ChEBI" id="CHEBI:43474"/>
        <dbReference type="ChEBI" id="CHEBI:456216"/>
        <dbReference type="EC" id="5.6.2.4"/>
    </reaction>
</comment>
<dbReference type="InterPro" id="IPR002789">
    <property type="entry name" value="HerA_central"/>
</dbReference>
<gene>
    <name evidence="7" type="ORF">A7X95_02920</name>
    <name evidence="6" type="ORF">T478_1016</name>
</gene>
<evidence type="ECO:0000259" key="5">
    <source>
        <dbReference type="Pfam" id="PF01935"/>
    </source>
</evidence>
<dbReference type="RefSeq" id="WP_048105612.1">
    <property type="nucleotide sequence ID" value="NZ_CP007026.1"/>
</dbReference>
<accession>A0A0A7V1F2</accession>
<evidence type="ECO:0000256" key="2">
    <source>
        <dbReference type="ARBA" id="ARBA00034617"/>
    </source>
</evidence>
<comment type="catalytic activity">
    <reaction evidence="3">
        <text>ATP + H2O = ADP + phosphate + H(+)</text>
        <dbReference type="Rhea" id="RHEA:13065"/>
        <dbReference type="ChEBI" id="CHEBI:15377"/>
        <dbReference type="ChEBI" id="CHEBI:15378"/>
        <dbReference type="ChEBI" id="CHEBI:30616"/>
        <dbReference type="ChEBI" id="CHEBI:43474"/>
        <dbReference type="ChEBI" id="CHEBI:456216"/>
        <dbReference type="EC" id="5.6.2.3"/>
    </reaction>
</comment>
<comment type="similarity">
    <text evidence="1">Belongs to the HerA family.</text>
</comment>
<protein>
    <submittedName>
        <fullName evidence="6">PF01935 domain protein</fullName>
    </submittedName>
</protein>
<evidence type="ECO:0000256" key="1">
    <source>
        <dbReference type="ARBA" id="ARBA00007816"/>
    </source>
</evidence>
<evidence type="ECO:0000256" key="4">
    <source>
        <dbReference type="ARBA" id="ARBA00048988"/>
    </source>
</evidence>
<comment type="catalytic activity">
    <reaction evidence="2">
        <text>Couples ATP hydrolysis with the unwinding of duplex DNA by translocating in the 3'-5' direction.</text>
        <dbReference type="EC" id="5.6.2.4"/>
    </reaction>
</comment>
<dbReference type="AlphaFoldDB" id="A0A0A7V1F2"/>
<name>A0A0A7V1F2_9ARCH</name>
<dbReference type="HOGENOM" id="CLU_023842_2_0_2"/>
<dbReference type="InterPro" id="IPR008571">
    <property type="entry name" value="HerA-like"/>
</dbReference>
<dbReference type="Gene3D" id="3.40.50.300">
    <property type="entry name" value="P-loop containing nucleotide triphosphate hydrolases"/>
    <property type="match status" value="2"/>
</dbReference>
<dbReference type="SUPFAM" id="SSF52540">
    <property type="entry name" value="P-loop containing nucleoside triphosphate hydrolases"/>
    <property type="match status" value="1"/>
</dbReference>
<dbReference type="PANTHER" id="PTHR42957">
    <property type="entry name" value="HELICASE MJ1565-RELATED"/>
    <property type="match status" value="1"/>
</dbReference>
<reference evidence="6 8" key="1">
    <citation type="journal article" date="2015" name="Proc. Natl. Acad. Sci. U.S.A.">
        <title>Genomic and proteomic characterization of "Candidatus Nitrosopelagicus brevis": An ammonia-oxidizing archaeon from the open ocean.</title>
        <authorList>
            <person name="Santoro A.E."/>
            <person name="Dupont C.L."/>
            <person name="Richter R.A."/>
            <person name="Craig M.T."/>
            <person name="Carini P."/>
            <person name="McIlvin M.R."/>
            <person name="Yang Y."/>
            <person name="Orsi W.D."/>
            <person name="Moran D.M."/>
            <person name="Saito M.A."/>
        </authorList>
    </citation>
    <scope>NUCLEOTIDE SEQUENCE [LARGE SCALE GENOMIC DNA]</scope>
    <source>
        <strain evidence="6">CN25</strain>
        <strain evidence="8">V2</strain>
    </source>
</reference>
<evidence type="ECO:0000313" key="8">
    <source>
        <dbReference type="Proteomes" id="UP000030944"/>
    </source>
</evidence>
<evidence type="ECO:0000313" key="6">
    <source>
        <dbReference type="EMBL" id="AJA92899.1"/>
    </source>
</evidence>
<dbReference type="KEGG" id="nbv:T478_1016"/>
<evidence type="ECO:0000313" key="7">
    <source>
        <dbReference type="EMBL" id="PTL88231.1"/>
    </source>
</evidence>
<dbReference type="InterPro" id="IPR027417">
    <property type="entry name" value="P-loop_NTPase"/>
</dbReference>
<dbReference type="Proteomes" id="UP000241022">
    <property type="component" value="Unassembled WGS sequence"/>
</dbReference>
<evidence type="ECO:0000313" key="9">
    <source>
        <dbReference type="Proteomes" id="UP000241022"/>
    </source>
</evidence>
<dbReference type="GO" id="GO:0043138">
    <property type="term" value="F:3'-5' DNA helicase activity"/>
    <property type="evidence" value="ECO:0007669"/>
    <property type="project" value="UniProtKB-EC"/>
</dbReference>
<proteinExistence type="inferred from homology"/>
<organism evidence="6 8">
    <name type="scientific">Candidatus Nitrosopelagicus brevis</name>
    <dbReference type="NCBI Taxonomy" id="1410606"/>
    <lineage>
        <taxon>Archaea</taxon>
        <taxon>Nitrososphaerota</taxon>
    </lineage>
</organism>
<dbReference type="EMBL" id="LXWN01000001">
    <property type="protein sequence ID" value="PTL88231.1"/>
    <property type="molecule type" value="Genomic_DNA"/>
</dbReference>
<dbReference type="GO" id="GO:0043139">
    <property type="term" value="F:5'-3' DNA helicase activity"/>
    <property type="evidence" value="ECO:0007669"/>
    <property type="project" value="UniProtKB-EC"/>
</dbReference>
<dbReference type="STRING" id="1410606.T478_1016"/>
<reference evidence="7 9" key="3">
    <citation type="submission" date="2018-04" db="EMBL/GenBank/DDBJ databases">
        <title>Transcriptomics of ammonia oxidizing archaea.</title>
        <authorList>
            <person name="Carini P."/>
        </authorList>
    </citation>
    <scope>NUCLEOTIDE SEQUENCE [LARGE SCALE GENOMIC DNA]</scope>
    <source>
        <strain evidence="7 9">U25</strain>
    </source>
</reference>
<dbReference type="OrthoDB" id="107033at2157"/>
<dbReference type="Proteomes" id="UP000030944">
    <property type="component" value="Chromosome"/>
</dbReference>
<sequence>MSLGFVVGESKPNVVTIQSSRALPIGEYVIIEVEEGKIVGLVETSFVTSAALSDVRNYDEAEESIELAELNKRDKSYTGKILILGFLEMLRKGKAILPAIPPLPGTKVIKATKTDLGEIFAPEKNEWLKIGNLLRNQDIDSKINLNKIVSRHLGILAMTGMGKSNLVSLLASKIAALSGTVIIFDYHNDYADLDIPKINVIDAKINPRLLDAETLSEVLEIREGADIQQRILRKAFTPEVKESANFWEALDQQVQYIGSDPERKEERHSADRVQDKIDDARNRFADILDPDMVYPVGLIKEGRLNILNVSEFSDKQANVALGYYLQELLNDRKAASNAKSAKSKSKKNYMFNSPIFVIIEEAHVFIPKGEDARAKYWATKIAREGRKFGLGLCVVSQRPRNIEPSILSQMGSLAVMKMVQEDDQHQIASASESISRDLIAQLTSLNVGDAVLVGQWVNLPAIIHIDEMKGKIIGSDQNAVDQWTIAKKFENENKAQAQGTVQKDLLLD</sequence>
<dbReference type="PANTHER" id="PTHR42957:SF1">
    <property type="entry name" value="HELICASE MJ1565-RELATED"/>
    <property type="match status" value="1"/>
</dbReference>
<dbReference type="Pfam" id="PF01935">
    <property type="entry name" value="DUF87"/>
    <property type="match status" value="1"/>
</dbReference>
<dbReference type="EMBL" id="CP007026">
    <property type="protein sequence ID" value="AJA92899.1"/>
    <property type="molecule type" value="Genomic_DNA"/>
</dbReference>
<evidence type="ECO:0000256" key="3">
    <source>
        <dbReference type="ARBA" id="ARBA00048954"/>
    </source>
</evidence>
<feature type="domain" description="Helicase HerA central" evidence="5">
    <location>
        <begin position="129"/>
        <end position="327"/>
    </location>
</feature>